<dbReference type="AlphaFoldDB" id="A0A1W0XE50"/>
<dbReference type="GO" id="GO:0008107">
    <property type="term" value="F:galactoside 2-alpha-L-fucosyltransferase activity"/>
    <property type="evidence" value="ECO:0007669"/>
    <property type="project" value="InterPro"/>
</dbReference>
<keyword evidence="5" id="KW-1185">Reference proteome</keyword>
<keyword evidence="1 3" id="KW-0328">Glycosyltransferase</keyword>
<keyword evidence="2 3" id="KW-0808">Transferase</keyword>
<keyword evidence="3" id="KW-0325">Glycoprotein</keyword>
<feature type="transmembrane region" description="Helical" evidence="3">
    <location>
        <begin position="29"/>
        <end position="48"/>
    </location>
</feature>
<dbReference type="CDD" id="cd11301">
    <property type="entry name" value="Fut1_Fut2_like"/>
    <property type="match status" value="1"/>
</dbReference>
<comment type="similarity">
    <text evidence="3">Belongs to the glycosyltransferase 11 family.</text>
</comment>
<evidence type="ECO:0000313" key="5">
    <source>
        <dbReference type="Proteomes" id="UP000192578"/>
    </source>
</evidence>
<dbReference type="PANTHER" id="PTHR11927">
    <property type="entry name" value="GALACTOSIDE 2-L-FUCOSYLTRANSFERASE"/>
    <property type="match status" value="1"/>
</dbReference>
<proteinExistence type="inferred from homology"/>
<evidence type="ECO:0000256" key="1">
    <source>
        <dbReference type="ARBA" id="ARBA00022676"/>
    </source>
</evidence>
<keyword evidence="3" id="KW-0333">Golgi apparatus</keyword>
<sequence length="416" mass="47028">MDYGQDANPSALLRLVKEHRKLGLSSAKAALLLLAAFLVASFLFTGVGNARSLRNFAQQAPNVISFLTRSAFESPEITWAQVTSTITEKLQQKIQTRLEKARRYHESLSNSIHLQNPTTPRLLFLQGSGGRLGNFLFCTASLIGIARRNQYTPIYLINDERTTLFTGLNIEILNRTDALRLTRQTTLPEISEKGAAIYSDYIADFPLQHGNQSVILSGFLQSFKYFHAFRDEIRTALTFTEAILTQAVQSINDSLNALHGENNGAMYRRVPRLVGIHVRRGDITAADDLKNFGFLGATIHYVMNTIRLVRRLHRNSGTVFLVVTDDVDYCLNVLQLRTFKDVAVVSSKDNPPAVDLAVLSLTETVIMTVGTFGWWGGYLSESEEVYYYRKWPKKKSRLAKLVERRDYFLPTWHGWV</sequence>
<comment type="subcellular location">
    <subcellularLocation>
        <location evidence="3">Golgi apparatus</location>
        <location evidence="3">Golgi stack membrane</location>
        <topology evidence="3">Single-pass type II membrane protein</topology>
    </subcellularLocation>
</comment>
<dbReference type="GO" id="GO:0032580">
    <property type="term" value="C:Golgi cisterna membrane"/>
    <property type="evidence" value="ECO:0007669"/>
    <property type="project" value="UniProtKB-SubCell"/>
</dbReference>
<dbReference type="GO" id="GO:0005975">
    <property type="term" value="P:carbohydrate metabolic process"/>
    <property type="evidence" value="ECO:0007669"/>
    <property type="project" value="InterPro"/>
</dbReference>
<dbReference type="EC" id="2.4.1.-" evidence="3"/>
<keyword evidence="3" id="KW-0472">Membrane</keyword>
<dbReference type="EMBL" id="MTYJ01000002">
    <property type="protein sequence ID" value="OQV25744.1"/>
    <property type="molecule type" value="Genomic_DNA"/>
</dbReference>
<dbReference type="PANTHER" id="PTHR11927:SF9">
    <property type="entry name" value="L-FUCOSYLTRANSFERASE"/>
    <property type="match status" value="1"/>
</dbReference>
<dbReference type="Pfam" id="PF01531">
    <property type="entry name" value="Glyco_transf_11"/>
    <property type="match status" value="1"/>
</dbReference>
<accession>A0A1W0XE50</accession>
<name>A0A1W0XE50_HYPEX</name>
<dbReference type="OrthoDB" id="3226at2759"/>
<keyword evidence="3" id="KW-0812">Transmembrane</keyword>
<dbReference type="UniPathway" id="UPA00378"/>
<protein>
    <recommendedName>
        <fullName evidence="3">L-Fucosyltransferase</fullName>
        <ecNumber evidence="3">2.4.1.-</ecNumber>
    </recommendedName>
</protein>
<gene>
    <name evidence="4" type="ORF">BV898_00674</name>
</gene>
<dbReference type="InterPro" id="IPR002516">
    <property type="entry name" value="Glyco_trans_11"/>
</dbReference>
<evidence type="ECO:0000256" key="2">
    <source>
        <dbReference type="ARBA" id="ARBA00022679"/>
    </source>
</evidence>
<keyword evidence="3" id="KW-0735">Signal-anchor</keyword>
<comment type="caution">
    <text evidence="4">The sequence shown here is derived from an EMBL/GenBank/DDBJ whole genome shotgun (WGS) entry which is preliminary data.</text>
</comment>
<comment type="pathway">
    <text evidence="3">Protein modification; protein glycosylation.</text>
</comment>
<evidence type="ECO:0000313" key="4">
    <source>
        <dbReference type="EMBL" id="OQV25744.1"/>
    </source>
</evidence>
<keyword evidence="3" id="KW-1133">Transmembrane helix</keyword>
<reference evidence="5" key="1">
    <citation type="submission" date="2017-01" db="EMBL/GenBank/DDBJ databases">
        <title>Comparative genomics of anhydrobiosis in the tardigrade Hypsibius dujardini.</title>
        <authorList>
            <person name="Yoshida Y."/>
            <person name="Koutsovoulos G."/>
            <person name="Laetsch D."/>
            <person name="Stevens L."/>
            <person name="Kumar S."/>
            <person name="Horikawa D."/>
            <person name="Ishino K."/>
            <person name="Komine S."/>
            <person name="Tomita M."/>
            <person name="Blaxter M."/>
            <person name="Arakawa K."/>
        </authorList>
    </citation>
    <scope>NUCLEOTIDE SEQUENCE [LARGE SCALE GENOMIC DNA]</scope>
    <source>
        <strain evidence="5">Z151</strain>
    </source>
</reference>
<organism evidence="4 5">
    <name type="scientific">Hypsibius exemplaris</name>
    <name type="common">Freshwater tardigrade</name>
    <dbReference type="NCBI Taxonomy" id="2072580"/>
    <lineage>
        <taxon>Eukaryota</taxon>
        <taxon>Metazoa</taxon>
        <taxon>Ecdysozoa</taxon>
        <taxon>Tardigrada</taxon>
        <taxon>Eutardigrada</taxon>
        <taxon>Parachela</taxon>
        <taxon>Hypsibioidea</taxon>
        <taxon>Hypsibiidae</taxon>
        <taxon>Hypsibius</taxon>
    </lineage>
</organism>
<dbReference type="Proteomes" id="UP000192578">
    <property type="component" value="Unassembled WGS sequence"/>
</dbReference>
<evidence type="ECO:0000256" key="3">
    <source>
        <dbReference type="RuleBase" id="RU363129"/>
    </source>
</evidence>